<dbReference type="GO" id="GO:0047820">
    <property type="term" value="F:D-glutamate cyclase activity"/>
    <property type="evidence" value="ECO:0007669"/>
    <property type="project" value="TreeGrafter"/>
</dbReference>
<reference evidence="3" key="1">
    <citation type="submission" date="2021-02" db="EMBL/GenBank/DDBJ databases">
        <authorList>
            <person name="Nowell W R."/>
        </authorList>
    </citation>
    <scope>NUCLEOTIDE SEQUENCE</scope>
</reference>
<comment type="similarity">
    <text evidence="1">Belongs to the D-glutamate cyclase family.</text>
</comment>
<dbReference type="InterPro" id="IPR038021">
    <property type="entry name" value="Putative_hydro-lyase"/>
</dbReference>
<proteinExistence type="inferred from homology"/>
<evidence type="ECO:0000313" key="4">
    <source>
        <dbReference type="Proteomes" id="UP000663882"/>
    </source>
</evidence>
<dbReference type="SUPFAM" id="SSF160920">
    <property type="entry name" value="PSTPO5379-like"/>
    <property type="match status" value="1"/>
</dbReference>
<organism evidence="3 4">
    <name type="scientific">Rotaria sordida</name>
    <dbReference type="NCBI Taxonomy" id="392033"/>
    <lineage>
        <taxon>Eukaryota</taxon>
        <taxon>Metazoa</taxon>
        <taxon>Spiralia</taxon>
        <taxon>Gnathifera</taxon>
        <taxon>Rotifera</taxon>
        <taxon>Eurotatoria</taxon>
        <taxon>Bdelloidea</taxon>
        <taxon>Philodinida</taxon>
        <taxon>Philodinidae</taxon>
        <taxon>Rotaria</taxon>
    </lineage>
</organism>
<dbReference type="GO" id="GO:0006536">
    <property type="term" value="P:glutamate metabolic process"/>
    <property type="evidence" value="ECO:0007669"/>
    <property type="project" value="TreeGrafter"/>
</dbReference>
<dbReference type="Proteomes" id="UP000663882">
    <property type="component" value="Unassembled WGS sequence"/>
</dbReference>
<dbReference type="Gene3D" id="3.40.1640.10">
    <property type="entry name" value="PSTPO5379-like"/>
    <property type="match status" value="1"/>
</dbReference>
<keyword evidence="2" id="KW-0456">Lyase</keyword>
<dbReference type="InterPro" id="IPR009906">
    <property type="entry name" value="D-Glu_cyclase"/>
</dbReference>
<dbReference type="EMBL" id="CAJNOO010000680">
    <property type="protein sequence ID" value="CAF1009410.1"/>
    <property type="molecule type" value="Genomic_DNA"/>
</dbReference>
<evidence type="ECO:0000313" key="3">
    <source>
        <dbReference type="EMBL" id="CAF1009410.1"/>
    </source>
</evidence>
<dbReference type="Gene3D" id="3.30.2040.10">
    <property type="entry name" value="PSTPO5379-like domain"/>
    <property type="match status" value="1"/>
</dbReference>
<accession>A0A814HH64</accession>
<evidence type="ECO:0008006" key="5">
    <source>
        <dbReference type="Google" id="ProtNLM"/>
    </source>
</evidence>
<dbReference type="PANTHER" id="PTHR32022:SF10">
    <property type="entry name" value="D-GLUTAMATE CYCLASE, MITOCHONDRIAL"/>
    <property type="match status" value="1"/>
</dbReference>
<evidence type="ECO:0000256" key="1">
    <source>
        <dbReference type="ARBA" id="ARBA00007896"/>
    </source>
</evidence>
<dbReference type="AlphaFoldDB" id="A0A814HH64"/>
<dbReference type="Pfam" id="PF07286">
    <property type="entry name" value="D-Glu_cyclase"/>
    <property type="match status" value="1"/>
</dbReference>
<comment type="caution">
    <text evidence="3">The sequence shown here is derived from an EMBL/GenBank/DDBJ whole genome shotgun (WGS) entry which is preliminary data.</text>
</comment>
<name>A0A814HH64_9BILA</name>
<gene>
    <name evidence="3" type="ORF">RFH988_LOCUS14595</name>
</gene>
<protein>
    <recommendedName>
        <fullName evidence="5">DUF1445 domain-containing protein</fullName>
    </recommendedName>
</protein>
<dbReference type="OrthoDB" id="10262538at2759"/>
<evidence type="ECO:0000256" key="2">
    <source>
        <dbReference type="ARBA" id="ARBA00023239"/>
    </source>
</evidence>
<dbReference type="PANTHER" id="PTHR32022">
    <property type="entry name" value="D-GLUTAMATE CYCLASE, MITOCHONDRIAL"/>
    <property type="match status" value="1"/>
</dbReference>
<sequence>MNQTSTNIYQNPVELRRDIRSGQFTSTTSSQCPGYIQANMVILPKTIANEFLQFCQLNPRACPLLEVLPPGSYTPTQVAKTDVDIRMDLPKYRVYRNGELITEVTDIKDYWNDNMVTFLLGCSFSFENALQQHGIRIKNIDQNKNVAMYKCSKIKCKGPFENVTLIVSMRPIRNDQVNLAEQITGEQRFEKTHGKPLYCGYDYMEKLGVNQDLNHIDFGDSVEIDQETETPCFWYCGVTGIMAAIEASKIAQEICITHSPGHMLVTDVKDNDEVLQ</sequence>